<organism evidence="1 2">
    <name type="scientific">Mycolicibacterium chubuense (strain NBB4)</name>
    <name type="common">Mycobacterium chubuense</name>
    <dbReference type="NCBI Taxonomy" id="710421"/>
    <lineage>
        <taxon>Bacteria</taxon>
        <taxon>Bacillati</taxon>
        <taxon>Actinomycetota</taxon>
        <taxon>Actinomycetes</taxon>
        <taxon>Mycobacteriales</taxon>
        <taxon>Mycobacteriaceae</taxon>
        <taxon>Mycolicibacterium</taxon>
    </lineage>
</organism>
<reference evidence="1 2" key="1">
    <citation type="submission" date="2012-06" db="EMBL/GenBank/DDBJ databases">
        <title>Complete sequence of chromosome of Mycobacterium chubuense NBB4.</title>
        <authorList>
            <consortium name="US DOE Joint Genome Institute"/>
            <person name="Lucas S."/>
            <person name="Han J."/>
            <person name="Lapidus A."/>
            <person name="Cheng J.-F."/>
            <person name="Goodwin L."/>
            <person name="Pitluck S."/>
            <person name="Peters L."/>
            <person name="Mikhailova N."/>
            <person name="Teshima H."/>
            <person name="Detter J.C."/>
            <person name="Han C."/>
            <person name="Tapia R."/>
            <person name="Land M."/>
            <person name="Hauser L."/>
            <person name="Kyrpides N."/>
            <person name="Ivanova N."/>
            <person name="Pagani I."/>
            <person name="Mattes T."/>
            <person name="Holmes A."/>
            <person name="Rutledge P."/>
            <person name="Paulsen I."/>
            <person name="Coleman N."/>
            <person name="Woyke T."/>
        </authorList>
    </citation>
    <scope>NUCLEOTIDE SEQUENCE [LARGE SCALE GENOMIC DNA]</scope>
    <source>
        <strain evidence="1 2">NBB4</strain>
    </source>
</reference>
<dbReference type="HOGENOM" id="CLU_094847_1_0_11"/>
<dbReference type="eggNOG" id="ENOG5032RKV">
    <property type="taxonomic scope" value="Bacteria"/>
</dbReference>
<sequence length="154" mass="16790">MCWLCDHPGATRQDFLAVLREKARTNGWAVQYVETTMPFAYTVGLSDWNLPELLMTSVSPARAARVLGTLARAAMGGAALVPGEQMKVPGGPLAEFVEVDHPDVHCGWAVTHADGPVRVLQAVWADGRGRWPWSAQFCDGRRRQPVLGVRARAA</sequence>
<dbReference type="RefSeq" id="WP_014818204.1">
    <property type="nucleotide sequence ID" value="NC_018027.1"/>
</dbReference>
<keyword evidence="2" id="KW-1185">Reference proteome</keyword>
<evidence type="ECO:0000313" key="2">
    <source>
        <dbReference type="Proteomes" id="UP000006057"/>
    </source>
</evidence>
<dbReference type="Pfam" id="PF14081">
    <property type="entry name" value="DUF4262"/>
    <property type="match status" value="1"/>
</dbReference>
<accession>I4BR31</accession>
<evidence type="ECO:0000313" key="1">
    <source>
        <dbReference type="EMBL" id="AFM19738.1"/>
    </source>
</evidence>
<dbReference type="PATRIC" id="fig|710421.3.peg.5035"/>
<dbReference type="EMBL" id="CP003053">
    <property type="protein sequence ID" value="AFM19738.1"/>
    <property type="molecule type" value="Genomic_DNA"/>
</dbReference>
<protein>
    <recommendedName>
        <fullName evidence="3">DUF4262 domain-containing protein</fullName>
    </recommendedName>
</protein>
<dbReference type="STRING" id="710421.Mycch_5051"/>
<gene>
    <name evidence="1" type="ordered locus">Mycch_5051</name>
</gene>
<name>I4BR31_MYCCN</name>
<dbReference type="InterPro" id="IPR025358">
    <property type="entry name" value="DUF4262"/>
</dbReference>
<dbReference type="Proteomes" id="UP000006057">
    <property type="component" value="Chromosome"/>
</dbReference>
<evidence type="ECO:0008006" key="3">
    <source>
        <dbReference type="Google" id="ProtNLM"/>
    </source>
</evidence>
<proteinExistence type="predicted"/>
<dbReference type="AlphaFoldDB" id="I4BR31"/>
<dbReference type="KEGG" id="mcb:Mycch_5051"/>
<dbReference type="OrthoDB" id="511192at2"/>